<accession>A0A6N8SBS1</accession>
<evidence type="ECO:0000313" key="1">
    <source>
        <dbReference type="EMBL" id="MXN44998.1"/>
    </source>
</evidence>
<sequence length="71" mass="8311">MHSTQLEPNELSAVKLIFDDIAAQEWFDKSEEARSSFARYLIDTYSIGQIEPARFRKIVECSARMHYSRAR</sequence>
<dbReference type="EMBL" id="WUMK01000002">
    <property type="protein sequence ID" value="MXN44998.1"/>
    <property type="molecule type" value="Genomic_DNA"/>
</dbReference>
<proteinExistence type="predicted"/>
<name>A0A6N8SBS1_9HYPH</name>
<dbReference type="RefSeq" id="WP_160857944.1">
    <property type="nucleotide sequence ID" value="NZ_WUMK01000002.1"/>
</dbReference>
<organism evidence="1 2">
    <name type="scientific">Shinella kummerowiae</name>
    <dbReference type="NCBI Taxonomy" id="417745"/>
    <lineage>
        <taxon>Bacteria</taxon>
        <taxon>Pseudomonadati</taxon>
        <taxon>Pseudomonadota</taxon>
        <taxon>Alphaproteobacteria</taxon>
        <taxon>Hyphomicrobiales</taxon>
        <taxon>Rhizobiaceae</taxon>
        <taxon>Shinella</taxon>
    </lineage>
</organism>
<dbReference type="Proteomes" id="UP000435802">
    <property type="component" value="Unassembled WGS sequence"/>
</dbReference>
<evidence type="ECO:0000313" key="2">
    <source>
        <dbReference type="Proteomes" id="UP000435802"/>
    </source>
</evidence>
<comment type="caution">
    <text evidence="1">The sequence shown here is derived from an EMBL/GenBank/DDBJ whole genome shotgun (WGS) entry which is preliminary data.</text>
</comment>
<keyword evidence="2" id="KW-1185">Reference proteome</keyword>
<dbReference type="AlphaFoldDB" id="A0A6N8SBS1"/>
<gene>
    <name evidence="1" type="ORF">GR138_07350</name>
</gene>
<reference evidence="1 2" key="1">
    <citation type="submission" date="2019-12" db="EMBL/GenBank/DDBJ databases">
        <title>Shinella kummerowiae sp. nov., a symbiotic bacterium isolated from root nodules of the herbal legume Kummerowia stipulacea.</title>
        <authorList>
            <person name="Gao J."/>
        </authorList>
    </citation>
    <scope>NUCLEOTIDE SEQUENCE [LARGE SCALE GENOMIC DNA]</scope>
    <source>
        <strain evidence="1 2">CCBAU 25048</strain>
    </source>
</reference>
<dbReference type="OrthoDB" id="582170at2"/>
<protein>
    <submittedName>
        <fullName evidence="1">Uncharacterized protein</fullName>
    </submittedName>
</protein>